<feature type="binding site" evidence="14 15">
    <location>
        <position position="13"/>
    </location>
    <ligand>
        <name>a divalent metal cation</name>
        <dbReference type="ChEBI" id="CHEBI:60240"/>
    </ligand>
</feature>
<evidence type="ECO:0000256" key="12">
    <source>
        <dbReference type="ARBA" id="ARBA00022801"/>
    </source>
</evidence>
<evidence type="ECO:0000256" key="10">
    <source>
        <dbReference type="ARBA" id="ARBA00022723"/>
    </source>
</evidence>
<dbReference type="Pfam" id="PF01351">
    <property type="entry name" value="RNase_HII"/>
    <property type="match status" value="1"/>
</dbReference>
<evidence type="ECO:0000256" key="1">
    <source>
        <dbReference type="ARBA" id="ARBA00000077"/>
    </source>
</evidence>
<evidence type="ECO:0000256" key="5">
    <source>
        <dbReference type="ARBA" id="ARBA00007383"/>
    </source>
</evidence>
<comment type="cofactor">
    <cofactor evidence="14 15">
        <name>Mn(2+)</name>
        <dbReference type="ChEBI" id="CHEBI:29035"/>
    </cofactor>
    <cofactor evidence="14 15">
        <name>Mg(2+)</name>
        <dbReference type="ChEBI" id="CHEBI:18420"/>
    </cofactor>
    <text evidence="14 15">Manganese or magnesium. Binds 1 divalent metal ion per monomer in the absence of substrate. May bind a second metal ion after substrate binding.</text>
</comment>
<dbReference type="GO" id="GO:0003723">
    <property type="term" value="F:RNA binding"/>
    <property type="evidence" value="ECO:0007669"/>
    <property type="project" value="UniProtKB-UniRule"/>
</dbReference>
<dbReference type="PANTHER" id="PTHR10954:SF18">
    <property type="entry name" value="RIBONUCLEASE HII"/>
    <property type="match status" value="1"/>
</dbReference>
<dbReference type="Gene3D" id="3.30.420.10">
    <property type="entry name" value="Ribonuclease H-like superfamily/Ribonuclease H"/>
    <property type="match status" value="1"/>
</dbReference>
<dbReference type="GO" id="GO:0043137">
    <property type="term" value="P:DNA replication, removal of RNA primer"/>
    <property type="evidence" value="ECO:0007669"/>
    <property type="project" value="TreeGrafter"/>
</dbReference>
<dbReference type="CDD" id="cd07182">
    <property type="entry name" value="RNase_HII_bacteria_HII_like"/>
    <property type="match status" value="1"/>
</dbReference>
<evidence type="ECO:0000256" key="7">
    <source>
        <dbReference type="ARBA" id="ARBA00019179"/>
    </source>
</evidence>
<protein>
    <recommendedName>
        <fullName evidence="7 14">Ribonuclease HII</fullName>
        <shortName evidence="14">RNase HII</shortName>
        <ecNumber evidence="6 14">3.1.26.4</ecNumber>
    </recommendedName>
</protein>
<organism evidence="18">
    <name type="scientific">Candidatus Kentrum sp. FW</name>
    <dbReference type="NCBI Taxonomy" id="2126338"/>
    <lineage>
        <taxon>Bacteria</taxon>
        <taxon>Pseudomonadati</taxon>
        <taxon>Pseudomonadota</taxon>
        <taxon>Gammaproteobacteria</taxon>
        <taxon>Candidatus Kentrum</taxon>
    </lineage>
</organism>
<dbReference type="GO" id="GO:0030145">
    <property type="term" value="F:manganese ion binding"/>
    <property type="evidence" value="ECO:0007669"/>
    <property type="project" value="UniProtKB-UniRule"/>
</dbReference>
<keyword evidence="8 14" id="KW-0963">Cytoplasm</keyword>
<evidence type="ECO:0000256" key="16">
    <source>
        <dbReference type="RuleBase" id="RU003515"/>
    </source>
</evidence>
<comment type="cofactor">
    <cofactor evidence="2">
        <name>Mg(2+)</name>
        <dbReference type="ChEBI" id="CHEBI:18420"/>
    </cofactor>
</comment>
<dbReference type="FunFam" id="3.30.420.10:FF:000006">
    <property type="entry name" value="Ribonuclease HII"/>
    <property type="match status" value="1"/>
</dbReference>
<evidence type="ECO:0000256" key="8">
    <source>
        <dbReference type="ARBA" id="ARBA00022490"/>
    </source>
</evidence>
<proteinExistence type="inferred from homology"/>
<dbReference type="InterPro" id="IPR036397">
    <property type="entry name" value="RNaseH_sf"/>
</dbReference>
<dbReference type="InterPro" id="IPR024567">
    <property type="entry name" value="RNase_HII/HIII_dom"/>
</dbReference>
<dbReference type="NCBIfam" id="NF000595">
    <property type="entry name" value="PRK00015.1-3"/>
    <property type="match status" value="1"/>
</dbReference>
<keyword evidence="12 14" id="KW-0378">Hydrolase</keyword>
<comment type="subcellular location">
    <subcellularLocation>
        <location evidence="4 14">Cytoplasm</location>
    </subcellularLocation>
</comment>
<dbReference type="PANTHER" id="PTHR10954">
    <property type="entry name" value="RIBONUCLEASE H2 SUBUNIT A"/>
    <property type="match status" value="1"/>
</dbReference>
<evidence type="ECO:0000256" key="15">
    <source>
        <dbReference type="PROSITE-ProRule" id="PRU01319"/>
    </source>
</evidence>
<dbReference type="EMBL" id="CAADEW010000123">
    <property type="protein sequence ID" value="VFJ62140.1"/>
    <property type="molecule type" value="Genomic_DNA"/>
</dbReference>
<dbReference type="InterPro" id="IPR001352">
    <property type="entry name" value="RNase_HII/HIII"/>
</dbReference>
<gene>
    <name evidence="14" type="primary">rnhB</name>
    <name evidence="18" type="ORF">BECKFW1821A_GA0114235_11231</name>
</gene>
<evidence type="ECO:0000256" key="9">
    <source>
        <dbReference type="ARBA" id="ARBA00022722"/>
    </source>
</evidence>
<keyword evidence="13 14" id="KW-0464">Manganese</keyword>
<dbReference type="PROSITE" id="PS51975">
    <property type="entry name" value="RNASE_H_2"/>
    <property type="match status" value="1"/>
</dbReference>
<evidence type="ECO:0000313" key="18">
    <source>
        <dbReference type="EMBL" id="VFJ62140.1"/>
    </source>
</evidence>
<dbReference type="InterPro" id="IPR022898">
    <property type="entry name" value="RNase_HII"/>
</dbReference>
<dbReference type="EC" id="3.1.26.4" evidence="6 14"/>
<sequence>MNDSNDILVAGVDEAGRGPLAGPVLTAAVILDPDVPITGIRDSKMLSPQRREELAASIRERSLAWAMGRAEVAEIDTLNILQATLLAMRRAVLSLPVAPIRVLVDGKQIPYLPFETQAIIQGDKTVPAIGAASILAKVERDAEMVALDRHYPQYGFARHKGYPTRAHLEALRRYGACPAHRRTFGPVRAVL</sequence>
<comment type="function">
    <text evidence="3 14 16">Endonuclease that specifically degrades the RNA of RNA-DNA hybrids.</text>
</comment>
<dbReference type="AlphaFoldDB" id="A0A450T600"/>
<dbReference type="HAMAP" id="MF_00052_B">
    <property type="entry name" value="RNase_HII_B"/>
    <property type="match status" value="1"/>
</dbReference>
<dbReference type="GO" id="GO:0032299">
    <property type="term" value="C:ribonuclease H2 complex"/>
    <property type="evidence" value="ECO:0007669"/>
    <property type="project" value="TreeGrafter"/>
</dbReference>
<evidence type="ECO:0000259" key="17">
    <source>
        <dbReference type="PROSITE" id="PS51975"/>
    </source>
</evidence>
<feature type="binding site" evidence="14 15">
    <location>
        <position position="105"/>
    </location>
    <ligand>
        <name>a divalent metal cation</name>
        <dbReference type="ChEBI" id="CHEBI:60240"/>
    </ligand>
</feature>
<dbReference type="NCBIfam" id="NF000596">
    <property type="entry name" value="PRK00015.1-4"/>
    <property type="match status" value="1"/>
</dbReference>
<dbReference type="GO" id="GO:0004523">
    <property type="term" value="F:RNA-DNA hybrid ribonuclease activity"/>
    <property type="evidence" value="ECO:0007669"/>
    <property type="project" value="UniProtKB-UniRule"/>
</dbReference>
<comment type="similarity">
    <text evidence="5 14 16">Belongs to the RNase HII family.</text>
</comment>
<keyword evidence="11 14" id="KW-0255">Endonuclease</keyword>
<dbReference type="SUPFAM" id="SSF53098">
    <property type="entry name" value="Ribonuclease H-like"/>
    <property type="match status" value="1"/>
</dbReference>
<dbReference type="GO" id="GO:0006298">
    <property type="term" value="P:mismatch repair"/>
    <property type="evidence" value="ECO:0007669"/>
    <property type="project" value="TreeGrafter"/>
</dbReference>
<evidence type="ECO:0000256" key="14">
    <source>
        <dbReference type="HAMAP-Rule" id="MF_00052"/>
    </source>
</evidence>
<reference evidence="18" key="1">
    <citation type="submission" date="2019-02" db="EMBL/GenBank/DDBJ databases">
        <authorList>
            <person name="Gruber-Vodicka R. H."/>
            <person name="Seah K. B. B."/>
        </authorList>
    </citation>
    <scope>NUCLEOTIDE SEQUENCE</scope>
    <source>
        <strain evidence="18">BECK_BZ15</strain>
    </source>
</reference>
<evidence type="ECO:0000256" key="11">
    <source>
        <dbReference type="ARBA" id="ARBA00022759"/>
    </source>
</evidence>
<accession>A0A450T600</accession>
<evidence type="ECO:0000256" key="6">
    <source>
        <dbReference type="ARBA" id="ARBA00012180"/>
    </source>
</evidence>
<comment type="catalytic activity">
    <reaction evidence="1 14 15 16">
        <text>Endonucleolytic cleavage to 5'-phosphomonoester.</text>
        <dbReference type="EC" id="3.1.26.4"/>
    </reaction>
</comment>
<dbReference type="GO" id="GO:0005737">
    <property type="term" value="C:cytoplasm"/>
    <property type="evidence" value="ECO:0007669"/>
    <property type="project" value="UniProtKB-SubCell"/>
</dbReference>
<dbReference type="InterPro" id="IPR012337">
    <property type="entry name" value="RNaseH-like_sf"/>
</dbReference>
<keyword evidence="9 14" id="KW-0540">Nuclease</keyword>
<evidence type="ECO:0000256" key="3">
    <source>
        <dbReference type="ARBA" id="ARBA00004065"/>
    </source>
</evidence>
<feature type="binding site" evidence="14 15">
    <location>
        <position position="14"/>
    </location>
    <ligand>
        <name>a divalent metal cation</name>
        <dbReference type="ChEBI" id="CHEBI:60240"/>
    </ligand>
</feature>
<evidence type="ECO:0000256" key="4">
    <source>
        <dbReference type="ARBA" id="ARBA00004496"/>
    </source>
</evidence>
<feature type="domain" description="RNase H type-2" evidence="17">
    <location>
        <begin position="7"/>
        <end position="191"/>
    </location>
</feature>
<evidence type="ECO:0000256" key="2">
    <source>
        <dbReference type="ARBA" id="ARBA00001946"/>
    </source>
</evidence>
<name>A0A450T600_9GAMM</name>
<keyword evidence="10 14" id="KW-0479">Metal-binding</keyword>
<evidence type="ECO:0000256" key="13">
    <source>
        <dbReference type="ARBA" id="ARBA00023211"/>
    </source>
</evidence>